<keyword evidence="1" id="KW-0472">Membrane</keyword>
<evidence type="ECO:0000313" key="3">
    <source>
        <dbReference type="WBParaSite" id="L893_g13955.t1"/>
    </source>
</evidence>
<keyword evidence="2" id="KW-1185">Reference proteome</keyword>
<dbReference type="Pfam" id="PF10318">
    <property type="entry name" value="7TM_GPCR_Srh"/>
    <property type="match status" value="1"/>
</dbReference>
<dbReference type="WBParaSite" id="L893_g13955.t1">
    <property type="protein sequence ID" value="L893_g13955.t1"/>
    <property type="gene ID" value="L893_g13955"/>
</dbReference>
<feature type="transmembrane region" description="Helical" evidence="1">
    <location>
        <begin position="12"/>
        <end position="34"/>
    </location>
</feature>
<dbReference type="InterPro" id="IPR019422">
    <property type="entry name" value="7TM_GPCR_serpentine_rcpt_Srh"/>
</dbReference>
<reference evidence="3" key="1">
    <citation type="submission" date="2016-11" db="UniProtKB">
        <authorList>
            <consortium name="WormBaseParasite"/>
        </authorList>
    </citation>
    <scope>IDENTIFICATION</scope>
</reference>
<keyword evidence="1" id="KW-0812">Transmembrane</keyword>
<dbReference type="AlphaFoldDB" id="A0A1I7Y901"/>
<feature type="transmembrane region" description="Helical" evidence="1">
    <location>
        <begin position="54"/>
        <end position="76"/>
    </location>
</feature>
<dbReference type="Proteomes" id="UP000095287">
    <property type="component" value="Unplaced"/>
</dbReference>
<keyword evidence="1" id="KW-1133">Transmembrane helix</keyword>
<accession>A0A1I7Y901</accession>
<proteinExistence type="predicted"/>
<feature type="transmembrane region" description="Helical" evidence="1">
    <location>
        <begin position="96"/>
        <end position="117"/>
    </location>
</feature>
<evidence type="ECO:0000256" key="1">
    <source>
        <dbReference type="SAM" id="Phobius"/>
    </source>
</evidence>
<evidence type="ECO:0000313" key="2">
    <source>
        <dbReference type="Proteomes" id="UP000095287"/>
    </source>
</evidence>
<feature type="transmembrane region" description="Helical" evidence="1">
    <location>
        <begin position="146"/>
        <end position="172"/>
    </location>
</feature>
<organism evidence="2 3">
    <name type="scientific">Steinernema glaseri</name>
    <dbReference type="NCBI Taxonomy" id="37863"/>
    <lineage>
        <taxon>Eukaryota</taxon>
        <taxon>Metazoa</taxon>
        <taxon>Ecdysozoa</taxon>
        <taxon>Nematoda</taxon>
        <taxon>Chromadorea</taxon>
        <taxon>Rhabditida</taxon>
        <taxon>Tylenchina</taxon>
        <taxon>Panagrolaimomorpha</taxon>
        <taxon>Strongyloidoidea</taxon>
        <taxon>Steinernematidae</taxon>
        <taxon>Steinernema</taxon>
    </lineage>
</organism>
<name>A0A1I7Y901_9BILA</name>
<feature type="transmembrane region" description="Helical" evidence="1">
    <location>
        <begin position="193"/>
        <end position="220"/>
    </location>
</feature>
<feature type="transmembrane region" description="Helical" evidence="1">
    <location>
        <begin position="232"/>
        <end position="253"/>
    </location>
</feature>
<protein>
    <submittedName>
        <fullName evidence="3">G_PROTEIN_RECEP_F1_2 domain-containing protein</fullName>
    </submittedName>
</protein>
<sequence length="292" mass="33693">MQTISYFILNELLWSFIGNFLYAIGHPLPLMPAVCFRMDGLIGRLLRTEQQRAIYFIVIVILLFNCCLGFLSTFLYRYVTLAFSSWIARFHRAWGYMYFIVGHLIISLIVALLFHMWHLPVDRYPKEDLPENTENLFCYHPEGIELTIVGAFFFLTFGGGTFLIALFAGLSYRELMLKRKLMEKKTLLMQKEILKNLIIITATAVFLGGLPLAVVVFYFYNGKLPLARNITSASMMISLNFGTFYAIVILIRFKYYRKAVVDMARSVFRRVCNVFTGTSSNAVFSHVSNVKY</sequence>